<evidence type="ECO:0000313" key="2">
    <source>
        <dbReference type="Proteomes" id="UP000202749"/>
    </source>
</evidence>
<dbReference type="Proteomes" id="UP000202749">
    <property type="component" value="Segment"/>
</dbReference>
<dbReference type="KEGG" id="vg:26622864"/>
<dbReference type="GeneID" id="26622864"/>
<gene>
    <name evidence="1" type="ORF">Pm5461_065</name>
</gene>
<sequence length="51" mass="6056">MNDKDRIAYLEDQNNKLYDLLNRISNALPTGLEGFFDSEEQEQKWYETGEL</sequence>
<organism evidence="1 2">
    <name type="scientific">Proteus phage vB_PmiM_Pm5461</name>
    <dbReference type="NCBI Taxonomy" id="1636250"/>
    <lineage>
        <taxon>Viruses</taxon>
        <taxon>Duplodnaviria</taxon>
        <taxon>Heunggongvirae</taxon>
        <taxon>Uroviricota</taxon>
        <taxon>Caudoviricetes</taxon>
        <taxon>Pantevenvirales</taxon>
        <taxon>Straboviridae</taxon>
        <taxon>Bragavirus</taxon>
        <taxon>Bragavirus pm5461</taxon>
    </lineage>
</organism>
<accession>A0A0G2SSL9</accession>
<reference evidence="1 2" key="1">
    <citation type="submission" date="2015-03" db="EMBL/GenBank/DDBJ databases">
        <authorList>
            <person name="Melo L.D.R."/>
            <person name="Veiga P."/>
            <person name="Cerca N."/>
            <person name="Kropinski A.M."/>
            <person name="Azeredo J."/>
            <person name="Almeida C."/>
            <person name="Sillankorva S."/>
        </authorList>
    </citation>
    <scope>NUCLEOTIDE SEQUENCE [LARGE SCALE GENOMIC DNA]</scope>
</reference>
<name>A0A0G2SSL9_9CAUD</name>
<dbReference type="EMBL" id="KP890823">
    <property type="protein sequence ID" value="AKA61927.1"/>
    <property type="molecule type" value="Genomic_DNA"/>
</dbReference>
<protein>
    <submittedName>
        <fullName evidence="1">Uncharacterized protein</fullName>
    </submittedName>
</protein>
<proteinExistence type="predicted"/>
<dbReference type="RefSeq" id="YP_009195483.1">
    <property type="nucleotide sequence ID" value="NC_028762.1"/>
</dbReference>
<keyword evidence="2" id="KW-1185">Reference proteome</keyword>
<evidence type="ECO:0000313" key="1">
    <source>
        <dbReference type="EMBL" id="AKA61927.1"/>
    </source>
</evidence>